<evidence type="ECO:0000313" key="3">
    <source>
        <dbReference type="Proteomes" id="UP000076722"/>
    </source>
</evidence>
<dbReference type="STRING" id="1314777.A0A164X501"/>
<gene>
    <name evidence="2" type="ORF">SISNIDRAFT_542600</name>
</gene>
<dbReference type="PANTHER" id="PTHR46177">
    <property type="entry name" value="INTEGRASE CATALYTIC DOMAIN-CONTAINING PROTEIN"/>
    <property type="match status" value="1"/>
</dbReference>
<dbReference type="EMBL" id="KV419401">
    <property type="protein sequence ID" value="KZS95638.1"/>
    <property type="molecule type" value="Genomic_DNA"/>
</dbReference>
<dbReference type="InterPro" id="IPR058913">
    <property type="entry name" value="Integrase_dom_put"/>
</dbReference>
<feature type="domain" description="Integrase core" evidence="1">
    <location>
        <begin position="150"/>
        <end position="327"/>
    </location>
</feature>
<accession>A0A164X501</accession>
<dbReference type="AlphaFoldDB" id="A0A164X501"/>
<keyword evidence="3" id="KW-1185">Reference proteome</keyword>
<organism evidence="2 3">
    <name type="scientific">Sistotremastrum niveocremeum HHB9708</name>
    <dbReference type="NCBI Taxonomy" id="1314777"/>
    <lineage>
        <taxon>Eukaryota</taxon>
        <taxon>Fungi</taxon>
        <taxon>Dikarya</taxon>
        <taxon>Basidiomycota</taxon>
        <taxon>Agaricomycotina</taxon>
        <taxon>Agaricomycetes</taxon>
        <taxon>Sistotremastrales</taxon>
        <taxon>Sistotremastraceae</taxon>
        <taxon>Sertulicium</taxon>
        <taxon>Sertulicium niveocremeum</taxon>
    </lineage>
</organism>
<dbReference type="OrthoDB" id="5392716at2759"/>
<reference evidence="2 3" key="1">
    <citation type="journal article" date="2016" name="Mol. Biol. Evol.">
        <title>Comparative Genomics of Early-Diverging Mushroom-Forming Fungi Provides Insights into the Origins of Lignocellulose Decay Capabilities.</title>
        <authorList>
            <person name="Nagy L.G."/>
            <person name="Riley R."/>
            <person name="Tritt A."/>
            <person name="Adam C."/>
            <person name="Daum C."/>
            <person name="Floudas D."/>
            <person name="Sun H."/>
            <person name="Yadav J.S."/>
            <person name="Pangilinan J."/>
            <person name="Larsson K.H."/>
            <person name="Matsuura K."/>
            <person name="Barry K."/>
            <person name="Labutti K."/>
            <person name="Kuo R."/>
            <person name="Ohm R.A."/>
            <person name="Bhattacharya S.S."/>
            <person name="Shirouzu T."/>
            <person name="Yoshinaga Y."/>
            <person name="Martin F.M."/>
            <person name="Grigoriev I.V."/>
            <person name="Hibbett D.S."/>
        </authorList>
    </citation>
    <scope>NUCLEOTIDE SEQUENCE [LARGE SCALE GENOMIC DNA]</scope>
    <source>
        <strain evidence="2 3">HHB9708</strain>
    </source>
</reference>
<dbReference type="Pfam" id="PF24764">
    <property type="entry name" value="rva_4"/>
    <property type="match status" value="1"/>
</dbReference>
<sequence>MSHNPEGNNQHGGKIERTPELANAIQGYLNRNIKNYDHIRNLLSVEHNIDMSKRSLTRVIGDLQIQTARLRNHGLSVEEIVQCVREKLILDPTCGRGPAYIQESLKLEGIHIPINDIRAVMKMLEPEGFLIRHPDFHRRNVHTGKVVSIGPNETWALDGHEKLTAIGISIYGIRDRWGKVLKFQVVPNARNEYAVEYAYLRVVFESGGIPLTVSTDKGTETGGIYARQVSLRATFAPEIDANEIPPFIFIKSTRNISIERVWSTFLKKEGRNLQKIWNDGEKISGFIKGNRIHRALADWIWIPLAQASIDAFVESFNNHKVRRQPEKQGPSDAPYWYTHQFPEEFGGENVLIKGDMKLIEEIMENHPGREAMKFYPDWFAPLAEEAYAKIMKPKLTLKTAWRVFAQMLVPLDVLIRDLDFARIEQLAINREE</sequence>
<evidence type="ECO:0000313" key="2">
    <source>
        <dbReference type="EMBL" id="KZS95638.1"/>
    </source>
</evidence>
<dbReference type="Proteomes" id="UP000076722">
    <property type="component" value="Unassembled WGS sequence"/>
</dbReference>
<proteinExistence type="predicted"/>
<evidence type="ECO:0000259" key="1">
    <source>
        <dbReference type="Pfam" id="PF24764"/>
    </source>
</evidence>
<dbReference type="PANTHER" id="PTHR46177:SF1">
    <property type="entry name" value="INTEGRASE CATALYTIC DOMAIN-CONTAINING PROTEIN"/>
    <property type="match status" value="1"/>
</dbReference>
<protein>
    <recommendedName>
        <fullName evidence="1">Integrase core domain-containing protein</fullName>
    </recommendedName>
</protein>
<name>A0A164X501_9AGAM</name>